<feature type="compositionally biased region" description="Low complexity" evidence="5">
    <location>
        <begin position="311"/>
        <end position="324"/>
    </location>
</feature>
<dbReference type="AlphaFoldDB" id="A0AAN6P2P7"/>
<reference evidence="8" key="2">
    <citation type="submission" date="2023-06" db="EMBL/GenBank/DDBJ databases">
        <authorList>
            <consortium name="Lawrence Berkeley National Laboratory"/>
            <person name="Mondo S.J."/>
            <person name="Hensen N."/>
            <person name="Bonometti L."/>
            <person name="Westerberg I."/>
            <person name="Brannstrom I.O."/>
            <person name="Guillou S."/>
            <person name="Cros-Aarteil S."/>
            <person name="Calhoun S."/>
            <person name="Haridas S."/>
            <person name="Kuo A."/>
            <person name="Pangilinan J."/>
            <person name="Riley R."/>
            <person name="Labutti K."/>
            <person name="Andreopoulos B."/>
            <person name="Lipzen A."/>
            <person name="Chen C."/>
            <person name="Yanf M."/>
            <person name="Daum C."/>
            <person name="Ng V."/>
            <person name="Clum A."/>
            <person name="Steindorff A."/>
            <person name="Ohm R."/>
            <person name="Martin F."/>
            <person name="Silar P."/>
            <person name="Natvig D."/>
            <person name="Lalanne C."/>
            <person name="Gautier V."/>
            <person name="Ament-Velasquez S.L."/>
            <person name="Kruys A."/>
            <person name="Hutchinson M.I."/>
            <person name="Powell A.J."/>
            <person name="Barry K."/>
            <person name="Miller A.N."/>
            <person name="Grigoriev I.V."/>
            <person name="Debuchy R."/>
            <person name="Gladieux P."/>
            <person name="Thoren M.H."/>
            <person name="Johannesson H."/>
        </authorList>
    </citation>
    <scope>NUCLEOTIDE SEQUENCE</scope>
    <source>
        <strain evidence="8">CBS 626.80</strain>
    </source>
</reference>
<dbReference type="GO" id="GO:0016567">
    <property type="term" value="P:protein ubiquitination"/>
    <property type="evidence" value="ECO:0007669"/>
    <property type="project" value="TreeGrafter"/>
</dbReference>
<dbReference type="Pfam" id="PF02148">
    <property type="entry name" value="zf-UBP"/>
    <property type="match status" value="1"/>
</dbReference>
<keyword evidence="1" id="KW-0479">Metal-binding</keyword>
<evidence type="ECO:0000256" key="1">
    <source>
        <dbReference type="ARBA" id="ARBA00022723"/>
    </source>
</evidence>
<dbReference type="GO" id="GO:0007265">
    <property type="term" value="P:Ras protein signal transduction"/>
    <property type="evidence" value="ECO:0007669"/>
    <property type="project" value="TreeGrafter"/>
</dbReference>
<feature type="region of interest" description="Disordered" evidence="5">
    <location>
        <begin position="418"/>
        <end position="457"/>
    </location>
</feature>
<dbReference type="InterPro" id="IPR001841">
    <property type="entry name" value="Znf_RING"/>
</dbReference>
<protein>
    <submittedName>
        <fullName evidence="8">Uncharacterized protein</fullName>
    </submittedName>
</protein>
<proteinExistence type="predicted"/>
<gene>
    <name evidence="8" type="ORF">QBC32DRAFT_395392</name>
</gene>
<feature type="compositionally biased region" description="Basic residues" evidence="5">
    <location>
        <begin position="857"/>
        <end position="868"/>
    </location>
</feature>
<evidence type="ECO:0000313" key="8">
    <source>
        <dbReference type="EMBL" id="KAK3955633.1"/>
    </source>
</evidence>
<dbReference type="PANTHER" id="PTHR24007:SF7">
    <property type="entry name" value="BRCA1-ASSOCIATED PROTEIN"/>
    <property type="match status" value="1"/>
</dbReference>
<dbReference type="Proteomes" id="UP001303222">
    <property type="component" value="Unassembled WGS sequence"/>
</dbReference>
<feature type="region of interest" description="Disordered" evidence="5">
    <location>
        <begin position="611"/>
        <end position="633"/>
    </location>
</feature>
<dbReference type="GO" id="GO:0008270">
    <property type="term" value="F:zinc ion binding"/>
    <property type="evidence" value="ECO:0007669"/>
    <property type="project" value="UniProtKB-KW"/>
</dbReference>
<dbReference type="GO" id="GO:0061630">
    <property type="term" value="F:ubiquitin protein ligase activity"/>
    <property type="evidence" value="ECO:0007669"/>
    <property type="project" value="TreeGrafter"/>
</dbReference>
<evidence type="ECO:0000313" key="9">
    <source>
        <dbReference type="Proteomes" id="UP001303222"/>
    </source>
</evidence>
<dbReference type="PROSITE" id="PS50271">
    <property type="entry name" value="ZF_UBP"/>
    <property type="match status" value="1"/>
</dbReference>
<feature type="domain" description="UBP-type" evidence="7">
    <location>
        <begin position="520"/>
        <end position="613"/>
    </location>
</feature>
<evidence type="ECO:0000256" key="2">
    <source>
        <dbReference type="ARBA" id="ARBA00022771"/>
    </source>
</evidence>
<feature type="region of interest" description="Disordered" evidence="5">
    <location>
        <begin position="189"/>
        <end position="273"/>
    </location>
</feature>
<evidence type="ECO:0000259" key="6">
    <source>
        <dbReference type="PROSITE" id="PS50089"/>
    </source>
</evidence>
<feature type="compositionally biased region" description="Polar residues" evidence="5">
    <location>
        <begin position="418"/>
        <end position="451"/>
    </location>
</feature>
<dbReference type="PROSITE" id="PS50089">
    <property type="entry name" value="ZF_RING_2"/>
    <property type="match status" value="1"/>
</dbReference>
<name>A0AAN6P2P7_9PEZI</name>
<keyword evidence="3" id="KW-0862">Zinc</keyword>
<evidence type="ECO:0000256" key="5">
    <source>
        <dbReference type="SAM" id="MobiDB-lite"/>
    </source>
</evidence>
<feature type="compositionally biased region" description="Basic and acidic residues" evidence="5">
    <location>
        <begin position="745"/>
        <end position="755"/>
    </location>
</feature>
<dbReference type="CDD" id="cd16457">
    <property type="entry name" value="RING-H2_BRAP2"/>
    <property type="match status" value="1"/>
</dbReference>
<feature type="region of interest" description="Disordered" evidence="5">
    <location>
        <begin position="745"/>
        <end position="773"/>
    </location>
</feature>
<dbReference type="SMART" id="SM00290">
    <property type="entry name" value="ZnF_UBP"/>
    <property type="match status" value="1"/>
</dbReference>
<dbReference type="InterPro" id="IPR011422">
    <property type="entry name" value="BRAP2/ETP1_RRM"/>
</dbReference>
<evidence type="ECO:0000256" key="4">
    <source>
        <dbReference type="PROSITE-ProRule" id="PRU00502"/>
    </source>
</evidence>
<dbReference type="SMART" id="SM00184">
    <property type="entry name" value="RING"/>
    <property type="match status" value="1"/>
</dbReference>
<dbReference type="InterPro" id="IPR001607">
    <property type="entry name" value="Znf_UBP"/>
</dbReference>
<dbReference type="InterPro" id="IPR013083">
    <property type="entry name" value="Znf_RING/FYVE/PHD"/>
</dbReference>
<feature type="domain" description="RING-type" evidence="6">
    <location>
        <begin position="468"/>
        <end position="507"/>
    </location>
</feature>
<feature type="compositionally biased region" description="Low complexity" evidence="5">
    <location>
        <begin position="211"/>
        <end position="230"/>
    </location>
</feature>
<feature type="compositionally biased region" description="Low complexity" evidence="5">
    <location>
        <begin position="130"/>
        <end position="140"/>
    </location>
</feature>
<feature type="region of interest" description="Disordered" evidence="5">
    <location>
        <begin position="822"/>
        <end position="868"/>
    </location>
</feature>
<keyword evidence="9" id="KW-1185">Reference proteome</keyword>
<reference evidence="8" key="1">
    <citation type="journal article" date="2023" name="Mol. Phylogenet. Evol.">
        <title>Genome-scale phylogeny and comparative genomics of the fungal order Sordariales.</title>
        <authorList>
            <person name="Hensen N."/>
            <person name="Bonometti L."/>
            <person name="Westerberg I."/>
            <person name="Brannstrom I.O."/>
            <person name="Guillou S."/>
            <person name="Cros-Aarteil S."/>
            <person name="Calhoun S."/>
            <person name="Haridas S."/>
            <person name="Kuo A."/>
            <person name="Mondo S."/>
            <person name="Pangilinan J."/>
            <person name="Riley R."/>
            <person name="LaButti K."/>
            <person name="Andreopoulos B."/>
            <person name="Lipzen A."/>
            <person name="Chen C."/>
            <person name="Yan M."/>
            <person name="Daum C."/>
            <person name="Ng V."/>
            <person name="Clum A."/>
            <person name="Steindorff A."/>
            <person name="Ohm R.A."/>
            <person name="Martin F."/>
            <person name="Silar P."/>
            <person name="Natvig D.O."/>
            <person name="Lalanne C."/>
            <person name="Gautier V."/>
            <person name="Ament-Velasquez S.L."/>
            <person name="Kruys A."/>
            <person name="Hutchinson M.I."/>
            <person name="Powell A.J."/>
            <person name="Barry K."/>
            <person name="Miller A.N."/>
            <person name="Grigoriev I.V."/>
            <person name="Debuchy R."/>
            <person name="Gladieux P."/>
            <person name="Hiltunen Thoren M."/>
            <person name="Johannesson H."/>
        </authorList>
    </citation>
    <scope>NUCLEOTIDE SEQUENCE</scope>
    <source>
        <strain evidence="8">CBS 626.80</strain>
    </source>
</reference>
<feature type="compositionally biased region" description="Low complexity" evidence="5">
    <location>
        <begin position="616"/>
        <end position="628"/>
    </location>
</feature>
<dbReference type="InterPro" id="IPR047243">
    <property type="entry name" value="RING-H2_BRAP2"/>
</dbReference>
<evidence type="ECO:0000256" key="3">
    <source>
        <dbReference type="ARBA" id="ARBA00022833"/>
    </source>
</evidence>
<feature type="region of interest" description="Disordered" evidence="5">
    <location>
        <begin position="306"/>
        <end position="328"/>
    </location>
</feature>
<dbReference type="GO" id="GO:0005737">
    <property type="term" value="C:cytoplasm"/>
    <property type="evidence" value="ECO:0007669"/>
    <property type="project" value="TreeGrafter"/>
</dbReference>
<comment type="caution">
    <text evidence="8">The sequence shown here is derived from an EMBL/GenBank/DDBJ whole genome shotgun (WGS) entry which is preliminary data.</text>
</comment>
<dbReference type="PANTHER" id="PTHR24007">
    <property type="entry name" value="BRCA1-ASSOCIATED PROTEIN"/>
    <property type="match status" value="1"/>
</dbReference>
<dbReference type="CDD" id="cd12717">
    <property type="entry name" value="RRM_ETP1"/>
    <property type="match status" value="1"/>
</dbReference>
<sequence>MPVYRYHLKFELYPSPDPTHITPAATASTPDIWIPTKNSSIFDELPIHPRTWQLKVPSSRPSSKREQDRYCIQGWSAKADQTEEGEVTCHLDKTTGSWRKSESTVVKDSSDADAEEGTETGGVIDCGASRPNRQNPQDNRNIVRLSDKPSRETSPPPRFTSGIGPRTAVKDWRFGRISIESLDLQRDGHLQGHAQAAAEDKKQKKGKGKDTNSTTAGAGKSAAAKNNKSAMAESQKDQRQPAQPQKNGNGDHAPHGTPAASLGPNLGGMGQATKGRFLPLETKNTEVGWGIVHLYREADESSALRAGVGAGSATGSSDAGTSNGPVNSGDDGTILCITAVPMYMSPSDFLGFIGEKWRDDVSHYRMIMTSKLNRYMVLMKFRDPQRAKDFRIQFDGRPFDSIETEFCHVAHIQSITVESPGTQNGHSTTASNAGGNGSQVDTLPSPSNTLNLRPFPPPTPNLIELPTCTVCLERMDDTAGLMTILCQHVFHCTCLQTWKGFGCPVCRATNPKPTAEETDPENPYSRPFGSGPVSNLCSVCDEPSDLWICLICGNVGCGRYKGGHAKEHWKETAHSFSLEMETQHVWDYAGDMWVHRMIREKGQGKVVEFPSHHIHNNNTSSERNNTNTPRDRAPAWSSQEQTMAAVVGGPLPHAPVPEDQEVVPRAKLDSIGLEYTHLLTSQLESQRIYFEEMVAKAADKASKACAAADAASANASRAIKELTDFKEEHFRLKEEVASLERDLARERKRADKSTELARNLSKQLQEEKGVGEGLMKRIKHMEKEAKSTQEELAKLRQQNEELKESNHDLSMFISAQEKLKEMEAEGQVTAEELEEGGMVVLPLAEGSSSQNGDQQGGKKKKGKGKGKK</sequence>
<evidence type="ECO:0000259" key="7">
    <source>
        <dbReference type="PROSITE" id="PS50271"/>
    </source>
</evidence>
<dbReference type="Pfam" id="PF07576">
    <property type="entry name" value="BRAP2"/>
    <property type="match status" value="1"/>
</dbReference>
<organism evidence="8 9">
    <name type="scientific">Pseudoneurospora amorphoporcata</name>
    <dbReference type="NCBI Taxonomy" id="241081"/>
    <lineage>
        <taxon>Eukaryota</taxon>
        <taxon>Fungi</taxon>
        <taxon>Dikarya</taxon>
        <taxon>Ascomycota</taxon>
        <taxon>Pezizomycotina</taxon>
        <taxon>Sordariomycetes</taxon>
        <taxon>Sordariomycetidae</taxon>
        <taxon>Sordariales</taxon>
        <taxon>Sordariaceae</taxon>
        <taxon>Pseudoneurospora</taxon>
    </lineage>
</organism>
<dbReference type="InterPro" id="IPR034931">
    <property type="entry name" value="ETP1_RRM"/>
</dbReference>
<dbReference type="EMBL" id="MU859074">
    <property type="protein sequence ID" value="KAK3955633.1"/>
    <property type="molecule type" value="Genomic_DNA"/>
</dbReference>
<dbReference type="Gene3D" id="3.30.40.10">
    <property type="entry name" value="Zinc/RING finger domain, C3HC4 (zinc finger)"/>
    <property type="match status" value="2"/>
</dbReference>
<keyword evidence="2 4" id="KW-0863">Zinc-finger</keyword>
<dbReference type="SUPFAM" id="SSF57850">
    <property type="entry name" value="RING/U-box"/>
    <property type="match status" value="1"/>
</dbReference>
<accession>A0AAN6P2P7</accession>
<feature type="region of interest" description="Disordered" evidence="5">
    <location>
        <begin position="100"/>
        <end position="166"/>
    </location>
</feature>
<dbReference type="Pfam" id="PF13639">
    <property type="entry name" value="zf-RING_2"/>
    <property type="match status" value="1"/>
</dbReference>